<keyword evidence="3" id="KW-1185">Reference proteome</keyword>
<protein>
    <submittedName>
        <fullName evidence="2">Uncharacterized protein</fullName>
    </submittedName>
</protein>
<feature type="compositionally biased region" description="Polar residues" evidence="1">
    <location>
        <begin position="1"/>
        <end position="11"/>
    </location>
</feature>
<organism evidence="2 3">
    <name type="scientific">Xenoophorus captivus</name>
    <dbReference type="NCBI Taxonomy" id="1517983"/>
    <lineage>
        <taxon>Eukaryota</taxon>
        <taxon>Metazoa</taxon>
        <taxon>Chordata</taxon>
        <taxon>Craniata</taxon>
        <taxon>Vertebrata</taxon>
        <taxon>Euteleostomi</taxon>
        <taxon>Actinopterygii</taxon>
        <taxon>Neopterygii</taxon>
        <taxon>Teleostei</taxon>
        <taxon>Neoteleostei</taxon>
        <taxon>Acanthomorphata</taxon>
        <taxon>Ovalentaria</taxon>
        <taxon>Atherinomorphae</taxon>
        <taxon>Cyprinodontiformes</taxon>
        <taxon>Goodeidae</taxon>
        <taxon>Xenoophorus</taxon>
    </lineage>
</organism>
<accession>A0ABV0RL03</accession>
<sequence length="128" mass="14248">MVRRITSSITTALGEPDPGLTTTETQAIKDLMVPEKKAPIQRLPKELNRAGQGADLKCTINRGKTGTGSDDADRSSLQKHRLMRRWTQREGLVAKMALNMADHLRILPAKLEKSQGLRNLFREEEGEG</sequence>
<comment type="caution">
    <text evidence="2">The sequence shown here is derived from an EMBL/GenBank/DDBJ whole genome shotgun (WGS) entry which is preliminary data.</text>
</comment>
<feature type="region of interest" description="Disordered" evidence="1">
    <location>
        <begin position="54"/>
        <end position="80"/>
    </location>
</feature>
<evidence type="ECO:0000313" key="3">
    <source>
        <dbReference type="Proteomes" id="UP001434883"/>
    </source>
</evidence>
<dbReference type="EMBL" id="JAHRIN010050486">
    <property type="protein sequence ID" value="MEQ2208386.1"/>
    <property type="molecule type" value="Genomic_DNA"/>
</dbReference>
<dbReference type="Proteomes" id="UP001434883">
    <property type="component" value="Unassembled WGS sequence"/>
</dbReference>
<evidence type="ECO:0000256" key="1">
    <source>
        <dbReference type="SAM" id="MobiDB-lite"/>
    </source>
</evidence>
<proteinExistence type="predicted"/>
<name>A0ABV0RL03_9TELE</name>
<feature type="region of interest" description="Disordered" evidence="1">
    <location>
        <begin position="1"/>
        <end position="22"/>
    </location>
</feature>
<evidence type="ECO:0000313" key="2">
    <source>
        <dbReference type="EMBL" id="MEQ2208386.1"/>
    </source>
</evidence>
<reference evidence="2 3" key="1">
    <citation type="submission" date="2021-06" db="EMBL/GenBank/DDBJ databases">
        <authorList>
            <person name="Palmer J.M."/>
        </authorList>
    </citation>
    <scope>NUCLEOTIDE SEQUENCE [LARGE SCALE GENOMIC DNA]</scope>
    <source>
        <strain evidence="2 3">XC_2019</strain>
        <tissue evidence="2">Muscle</tissue>
    </source>
</reference>
<gene>
    <name evidence="2" type="ORF">XENOCAPTIV_027775</name>
</gene>